<feature type="domain" description="GH10" evidence="4">
    <location>
        <begin position="71"/>
        <end position="161"/>
    </location>
</feature>
<evidence type="ECO:0000256" key="1">
    <source>
        <dbReference type="ARBA" id="ARBA00022801"/>
    </source>
</evidence>
<evidence type="ECO:0000313" key="5">
    <source>
        <dbReference type="EMBL" id="OGN24691.1"/>
    </source>
</evidence>
<evidence type="ECO:0000256" key="2">
    <source>
        <dbReference type="ARBA" id="ARBA00023277"/>
    </source>
</evidence>
<dbReference type="Gene3D" id="3.20.20.80">
    <property type="entry name" value="Glycosidases"/>
    <property type="match status" value="1"/>
</dbReference>
<gene>
    <name evidence="5" type="ORF">A3A13_01305</name>
</gene>
<dbReference type="GO" id="GO:0004553">
    <property type="term" value="F:hydrolase activity, hydrolyzing O-glycosyl compounds"/>
    <property type="evidence" value="ECO:0007669"/>
    <property type="project" value="InterPro"/>
</dbReference>
<evidence type="ECO:0000256" key="3">
    <source>
        <dbReference type="ARBA" id="ARBA00023326"/>
    </source>
</evidence>
<keyword evidence="2" id="KW-0119">Carbohydrate metabolism</keyword>
<dbReference type="Pfam" id="PF00331">
    <property type="entry name" value="Glyco_hydro_10"/>
    <property type="match status" value="1"/>
</dbReference>
<dbReference type="AlphaFoldDB" id="A0A1F8GHB3"/>
<comment type="caution">
    <text evidence="5">The sequence shown here is derived from an EMBL/GenBank/DDBJ whole genome shotgun (WGS) entry which is preliminary data.</text>
</comment>
<evidence type="ECO:0000259" key="4">
    <source>
        <dbReference type="Pfam" id="PF00331"/>
    </source>
</evidence>
<dbReference type="Proteomes" id="UP000178911">
    <property type="component" value="Unassembled WGS sequence"/>
</dbReference>
<dbReference type="InterPro" id="IPR001000">
    <property type="entry name" value="GH10_dom"/>
</dbReference>
<name>A0A1F8GHB3_9BACT</name>
<dbReference type="GO" id="GO:0000272">
    <property type="term" value="P:polysaccharide catabolic process"/>
    <property type="evidence" value="ECO:0007669"/>
    <property type="project" value="UniProtKB-KW"/>
</dbReference>
<proteinExistence type="predicted"/>
<dbReference type="EMBL" id="MGKJ01000010">
    <property type="protein sequence ID" value="OGN24691.1"/>
    <property type="molecule type" value="Genomic_DNA"/>
</dbReference>
<keyword evidence="3" id="KW-0624">Polysaccharide degradation</keyword>
<accession>A0A1F8GHB3</accession>
<protein>
    <recommendedName>
        <fullName evidence="4">GH10 domain-containing protein</fullName>
    </recommendedName>
</protein>
<dbReference type="SUPFAM" id="SSF51445">
    <property type="entry name" value="(Trans)glycosidases"/>
    <property type="match status" value="1"/>
</dbReference>
<dbReference type="InterPro" id="IPR017853">
    <property type="entry name" value="GH"/>
</dbReference>
<evidence type="ECO:0000313" key="6">
    <source>
        <dbReference type="Proteomes" id="UP000178911"/>
    </source>
</evidence>
<keyword evidence="1" id="KW-0378">Hydrolase</keyword>
<sequence length="335" mass="39589">MKKRNKIIIQILLIIVAVLWVFSLDFSENISEPIYGASFSRFHVDELGLNWKETYLALLNDLGIRNFRFSAHWPTTEPEKDKFNFSELDFQFEEAERMNASIVLAVGHRLPGWPECHTPKWVEGLSQEQHQQELLKYVETVVKRYKDSPSLKYWQIENEPFLISFSRAYCGIHNEKVNEILKKEIDLVRQLDSQHPIIITDSGEFGDWFRAYSRADVFGTSLYLYVWPKSIDFPIRYPITPGFFRLKYNITRLILGAKPTLVIELSAEPWLLQPIIETPIEVQLDRMGIDKFNEMIDFSAKSGFDGFYLWGAEWWYWLKLNGYPEHWERAKELFD</sequence>
<organism evidence="5 6">
    <name type="scientific">Candidatus Yanofskybacteria bacterium RIFCSPLOWO2_01_FULL_43_22</name>
    <dbReference type="NCBI Taxonomy" id="1802695"/>
    <lineage>
        <taxon>Bacteria</taxon>
        <taxon>Candidatus Yanofskyibacteriota</taxon>
    </lineage>
</organism>
<reference evidence="5 6" key="1">
    <citation type="journal article" date="2016" name="Nat. Commun.">
        <title>Thousands of microbial genomes shed light on interconnected biogeochemical processes in an aquifer system.</title>
        <authorList>
            <person name="Anantharaman K."/>
            <person name="Brown C.T."/>
            <person name="Hug L.A."/>
            <person name="Sharon I."/>
            <person name="Castelle C.J."/>
            <person name="Probst A.J."/>
            <person name="Thomas B.C."/>
            <person name="Singh A."/>
            <person name="Wilkins M.J."/>
            <person name="Karaoz U."/>
            <person name="Brodie E.L."/>
            <person name="Williams K.H."/>
            <person name="Hubbard S.S."/>
            <person name="Banfield J.F."/>
        </authorList>
    </citation>
    <scope>NUCLEOTIDE SEQUENCE [LARGE SCALE GENOMIC DNA]</scope>
</reference>
<dbReference type="STRING" id="1802695.A3A13_01305"/>